<keyword evidence="1" id="KW-0472">Membrane</keyword>
<name>A0ABT3KFK1_9GAMM</name>
<dbReference type="EMBL" id="JAPEUL010000006">
    <property type="protein sequence ID" value="MCW4628877.1"/>
    <property type="molecule type" value="Genomic_DNA"/>
</dbReference>
<proteinExistence type="predicted"/>
<reference evidence="2" key="1">
    <citation type="submission" date="2022-11" db="EMBL/GenBank/DDBJ databases">
        <title>Marinomonas sp. nov., isolated from marine algae.</title>
        <authorList>
            <person name="Choi D.G."/>
            <person name="Kim J.M."/>
            <person name="Lee J.K."/>
            <person name="Baek J.H."/>
            <person name="Jeon C.O."/>
        </authorList>
    </citation>
    <scope>NUCLEOTIDE SEQUENCE</scope>
    <source>
        <strain evidence="2">KJ51-3</strain>
    </source>
</reference>
<dbReference type="RefSeq" id="WP_265218083.1">
    <property type="nucleotide sequence ID" value="NZ_JAPEUL010000006.1"/>
</dbReference>
<dbReference type="Proteomes" id="UP001431181">
    <property type="component" value="Unassembled WGS sequence"/>
</dbReference>
<keyword evidence="1" id="KW-1133">Transmembrane helix</keyword>
<organism evidence="2 3">
    <name type="scientific">Marinomonas rhodophyticola</name>
    <dbReference type="NCBI Taxonomy" id="2992803"/>
    <lineage>
        <taxon>Bacteria</taxon>
        <taxon>Pseudomonadati</taxon>
        <taxon>Pseudomonadota</taxon>
        <taxon>Gammaproteobacteria</taxon>
        <taxon>Oceanospirillales</taxon>
        <taxon>Oceanospirillaceae</taxon>
        <taxon>Marinomonas</taxon>
    </lineage>
</organism>
<gene>
    <name evidence="2" type="ORF">ONZ52_07765</name>
</gene>
<comment type="caution">
    <text evidence="2">The sequence shown here is derived from an EMBL/GenBank/DDBJ whole genome shotgun (WGS) entry which is preliminary data.</text>
</comment>
<sequence>MLKVPRIVLIMMCLLAGGGLLLSALIQVTPYHDMAHHSLPISVDVHAAHSVNASMQESNLASFASHHHASDMSYLDCVDHCTLAVLSPFFEPFSALTHYWPLLASRQQWPHHFLEPVTPPPRLSMFTVS</sequence>
<accession>A0ABT3KFK1</accession>
<keyword evidence="1" id="KW-0812">Transmembrane</keyword>
<evidence type="ECO:0000313" key="2">
    <source>
        <dbReference type="EMBL" id="MCW4628877.1"/>
    </source>
</evidence>
<keyword evidence="3" id="KW-1185">Reference proteome</keyword>
<evidence type="ECO:0000256" key="1">
    <source>
        <dbReference type="SAM" id="Phobius"/>
    </source>
</evidence>
<protein>
    <recommendedName>
        <fullName evidence="4">DUF2946 domain-containing protein</fullName>
    </recommendedName>
</protein>
<evidence type="ECO:0008006" key="4">
    <source>
        <dbReference type="Google" id="ProtNLM"/>
    </source>
</evidence>
<feature type="transmembrane region" description="Helical" evidence="1">
    <location>
        <begin position="7"/>
        <end position="26"/>
    </location>
</feature>
<evidence type="ECO:0000313" key="3">
    <source>
        <dbReference type="Proteomes" id="UP001431181"/>
    </source>
</evidence>